<sequence length="126" mass="14431">MMTPSTPWGHERGHLPRRLQIRNQVVGRRQARRLSRRFARVGVTTPPDRLQMMLAGSPAAHAEMADFNFGLIATRLKREQFSARVQRMKRRGTRSLLFLGLVLVTLNFLFCMAWALFSLTLEAAPL</sequence>
<name>A0A7I7KZV8_9MYCO</name>
<evidence type="ECO:0000313" key="3">
    <source>
        <dbReference type="Proteomes" id="UP000465866"/>
    </source>
</evidence>
<reference evidence="2 3" key="1">
    <citation type="journal article" date="2019" name="Emerg. Microbes Infect.">
        <title>Comprehensive subspecies identification of 175 nontuberculous mycobacteria species based on 7547 genomic profiles.</title>
        <authorList>
            <person name="Matsumoto Y."/>
            <person name="Kinjo T."/>
            <person name="Motooka D."/>
            <person name="Nabeya D."/>
            <person name="Jung N."/>
            <person name="Uechi K."/>
            <person name="Horii T."/>
            <person name="Iida T."/>
            <person name="Fujita J."/>
            <person name="Nakamura S."/>
        </authorList>
    </citation>
    <scope>NUCLEOTIDE SEQUENCE [LARGE SCALE GENOMIC DNA]</scope>
    <source>
        <strain evidence="2 3">JCM 12404</strain>
    </source>
</reference>
<dbReference type="AlphaFoldDB" id="A0A7I7KZV8"/>
<keyword evidence="3" id="KW-1185">Reference proteome</keyword>
<protein>
    <submittedName>
        <fullName evidence="2">Uncharacterized protein</fullName>
    </submittedName>
</protein>
<dbReference type="KEGG" id="mcoo:MCOO_33390"/>
<gene>
    <name evidence="2" type="ORF">MCOO_33390</name>
</gene>
<dbReference type="EMBL" id="AP022569">
    <property type="protein sequence ID" value="BBX47324.1"/>
    <property type="molecule type" value="Genomic_DNA"/>
</dbReference>
<organism evidence="2 3">
    <name type="scientific">Mycobacterium cookii</name>
    <dbReference type="NCBI Taxonomy" id="1775"/>
    <lineage>
        <taxon>Bacteria</taxon>
        <taxon>Bacillati</taxon>
        <taxon>Actinomycetota</taxon>
        <taxon>Actinomycetes</taxon>
        <taxon>Mycobacteriales</taxon>
        <taxon>Mycobacteriaceae</taxon>
        <taxon>Mycobacterium</taxon>
    </lineage>
</organism>
<proteinExistence type="predicted"/>
<keyword evidence="1" id="KW-1133">Transmembrane helix</keyword>
<accession>A0A7I7KZV8</accession>
<keyword evidence="1" id="KW-0472">Membrane</keyword>
<feature type="transmembrane region" description="Helical" evidence="1">
    <location>
        <begin position="96"/>
        <end position="117"/>
    </location>
</feature>
<evidence type="ECO:0000256" key="1">
    <source>
        <dbReference type="SAM" id="Phobius"/>
    </source>
</evidence>
<evidence type="ECO:0000313" key="2">
    <source>
        <dbReference type="EMBL" id="BBX47324.1"/>
    </source>
</evidence>
<dbReference type="Proteomes" id="UP000465866">
    <property type="component" value="Chromosome"/>
</dbReference>
<keyword evidence="1" id="KW-0812">Transmembrane</keyword>